<protein>
    <submittedName>
        <fullName evidence="2">Uncharacterized protein</fullName>
    </submittedName>
</protein>
<organism evidence="2 3">
    <name type="scientific">Glarea lozoyensis (strain ATCC 74030 / MF5533)</name>
    <dbReference type="NCBI Taxonomy" id="1104152"/>
    <lineage>
        <taxon>Eukaryota</taxon>
        <taxon>Fungi</taxon>
        <taxon>Dikarya</taxon>
        <taxon>Ascomycota</taxon>
        <taxon>Pezizomycotina</taxon>
        <taxon>Leotiomycetes</taxon>
        <taxon>Helotiales</taxon>
        <taxon>Helotiaceae</taxon>
        <taxon>Glarea</taxon>
    </lineage>
</organism>
<feature type="region of interest" description="Disordered" evidence="1">
    <location>
        <begin position="11"/>
        <end position="30"/>
    </location>
</feature>
<dbReference type="InParanoid" id="H0EXP1"/>
<proteinExistence type="predicted"/>
<reference evidence="2 3" key="1">
    <citation type="journal article" date="2012" name="Eukaryot. Cell">
        <title>Genome sequence of the fungus Glarea lozoyensis: the first genome sequence of a species from the Helotiaceae family.</title>
        <authorList>
            <person name="Youssar L."/>
            <person name="Gruening B.A."/>
            <person name="Erxleben A."/>
            <person name="Guenther S."/>
            <person name="Huettel W."/>
        </authorList>
    </citation>
    <scope>NUCLEOTIDE SEQUENCE [LARGE SCALE GENOMIC DNA]</scope>
    <source>
        <strain evidence="3">ATCC 74030 / MF5533</strain>
    </source>
</reference>
<evidence type="ECO:0000313" key="2">
    <source>
        <dbReference type="EMBL" id="EHK96676.1"/>
    </source>
</evidence>
<keyword evidence="3" id="KW-1185">Reference proteome</keyword>
<accession>H0EXP1</accession>
<gene>
    <name evidence="2" type="ORF">M7I_7580</name>
</gene>
<dbReference type="OrthoDB" id="2565331at2759"/>
<dbReference type="HOGENOM" id="CLU_148182_1_0_1"/>
<comment type="caution">
    <text evidence="2">The sequence shown here is derived from an EMBL/GenBank/DDBJ whole genome shotgun (WGS) entry which is preliminary data.</text>
</comment>
<name>H0EXP1_GLAL7</name>
<feature type="region of interest" description="Disordered" evidence="1">
    <location>
        <begin position="41"/>
        <end position="60"/>
    </location>
</feature>
<sequence>MAGLLGGVTKNLDDTLTGGEEQKGQGGLLGGVTNTVGQTVDGAGKTVSGTVDGVGKTAGGATSGVTKTVGGVADQAGGAAGVPINEAFTLGSRADQRAQRYPQSQFSVKIKEILQHLIRDFNSA</sequence>
<evidence type="ECO:0000313" key="3">
    <source>
        <dbReference type="Proteomes" id="UP000005446"/>
    </source>
</evidence>
<dbReference type="EMBL" id="AGUE01000229">
    <property type="protein sequence ID" value="EHK96676.1"/>
    <property type="molecule type" value="Genomic_DNA"/>
</dbReference>
<dbReference type="Proteomes" id="UP000005446">
    <property type="component" value="Unassembled WGS sequence"/>
</dbReference>
<dbReference type="AlphaFoldDB" id="H0EXP1"/>
<evidence type="ECO:0000256" key="1">
    <source>
        <dbReference type="SAM" id="MobiDB-lite"/>
    </source>
</evidence>